<dbReference type="AlphaFoldDB" id="A0AAW9KE04"/>
<dbReference type="EMBL" id="JAVBVO010000005">
    <property type="protein sequence ID" value="MDZ5760348.1"/>
    <property type="molecule type" value="Genomic_DNA"/>
</dbReference>
<feature type="domain" description="DUF5067" evidence="4">
    <location>
        <begin position="33"/>
        <end position="150"/>
    </location>
</feature>
<evidence type="ECO:0000256" key="3">
    <source>
        <dbReference type="SAM" id="SignalP"/>
    </source>
</evidence>
<evidence type="ECO:0000259" key="4">
    <source>
        <dbReference type="Pfam" id="PF16729"/>
    </source>
</evidence>
<dbReference type="RefSeq" id="WP_033257079.1">
    <property type="nucleotide sequence ID" value="NZ_BJOJ01000007.1"/>
</dbReference>
<feature type="region of interest" description="Disordered" evidence="2">
    <location>
        <begin position="26"/>
        <end position="51"/>
    </location>
</feature>
<sequence length="167" mass="18131">MKNVKKIGLGLFIMSLAGVALGCSSDTSTKKAETKKEDKTEEVKKDQATDSGDLGDFHVAIQDFSRGQDFEGSEVGIVQYEFTNNSEDNQMFTVAISPKVFQNGVALDSAVMTEDGFSDGLTEIQPGAKITIKTAYKLADTENPVSVEVSPTFSLKDEKLTKEFTLQ</sequence>
<evidence type="ECO:0000313" key="6">
    <source>
        <dbReference type="Proteomes" id="UP001290462"/>
    </source>
</evidence>
<reference evidence="5" key="1">
    <citation type="submission" date="2023-08" db="EMBL/GenBank/DDBJ databases">
        <title>Genomic characterization of piscicolin 126 produced by Carnobacterium maltaromaticum CM22 strain isolated from salmon (Salmo salar).</title>
        <authorList>
            <person name="Gonzalez-Gragera E."/>
            <person name="Garcia-Lopez J.D."/>
            <person name="Teso-Perez C."/>
            <person name="Gimenez-Hernandez I."/>
            <person name="Peralta-Sanchez J.M."/>
            <person name="Valdivia E."/>
            <person name="Montalban-Lopez M."/>
            <person name="Martin-Platero A.M."/>
            <person name="Banos A."/>
            <person name="Martinez-Bueno M."/>
        </authorList>
    </citation>
    <scope>NUCLEOTIDE SEQUENCE</scope>
    <source>
        <strain evidence="5">CM22</strain>
    </source>
</reference>
<dbReference type="Pfam" id="PF16729">
    <property type="entry name" value="DUF5067"/>
    <property type="match status" value="1"/>
</dbReference>
<evidence type="ECO:0000313" key="5">
    <source>
        <dbReference type="EMBL" id="MDZ5760348.1"/>
    </source>
</evidence>
<evidence type="ECO:0000256" key="1">
    <source>
        <dbReference type="ARBA" id="ARBA00022729"/>
    </source>
</evidence>
<protein>
    <submittedName>
        <fullName evidence="5">DUF5067 domain-containing protein</fullName>
    </submittedName>
</protein>
<feature type="compositionally biased region" description="Basic and acidic residues" evidence="2">
    <location>
        <begin position="28"/>
        <end position="48"/>
    </location>
</feature>
<dbReference type="Proteomes" id="UP001290462">
    <property type="component" value="Unassembled WGS sequence"/>
</dbReference>
<evidence type="ECO:0000256" key="2">
    <source>
        <dbReference type="SAM" id="MobiDB-lite"/>
    </source>
</evidence>
<feature type="chain" id="PRO_5043813164" evidence="3">
    <location>
        <begin position="23"/>
        <end position="167"/>
    </location>
</feature>
<dbReference type="PROSITE" id="PS51257">
    <property type="entry name" value="PROKAR_LIPOPROTEIN"/>
    <property type="match status" value="1"/>
</dbReference>
<organism evidence="5 6">
    <name type="scientific">Carnobacterium maltaromaticum</name>
    <name type="common">Carnobacterium piscicola</name>
    <dbReference type="NCBI Taxonomy" id="2751"/>
    <lineage>
        <taxon>Bacteria</taxon>
        <taxon>Bacillati</taxon>
        <taxon>Bacillota</taxon>
        <taxon>Bacilli</taxon>
        <taxon>Lactobacillales</taxon>
        <taxon>Carnobacteriaceae</taxon>
        <taxon>Carnobacterium</taxon>
    </lineage>
</organism>
<accession>A0AAW9KE04</accession>
<keyword evidence="1 3" id="KW-0732">Signal</keyword>
<dbReference type="InterPro" id="IPR029050">
    <property type="entry name" value="Immunoprotect_excell_Ig-like"/>
</dbReference>
<gene>
    <name evidence="5" type="ORF">RAK27_17045</name>
</gene>
<comment type="caution">
    <text evidence="5">The sequence shown here is derived from an EMBL/GenBank/DDBJ whole genome shotgun (WGS) entry which is preliminary data.</text>
</comment>
<feature type="signal peptide" evidence="3">
    <location>
        <begin position="1"/>
        <end position="22"/>
    </location>
</feature>
<dbReference type="GeneID" id="83606288"/>
<dbReference type="Gene3D" id="2.60.40.1240">
    <property type="match status" value="1"/>
</dbReference>
<name>A0AAW9KE04_CARML</name>
<dbReference type="InterPro" id="IPR031989">
    <property type="entry name" value="DUF5067"/>
</dbReference>
<proteinExistence type="predicted"/>